<sequence>MVGKPHQAMVPNAVVWHGVPEWIVAAVPNVRGEQYPGVDEELDLSTQRGGALNVEGDAVAFGVEIPEDRPAADKSRDCQFGFEGPDELPQQGIHEAAWYRPPGEGLISGEGPPS</sequence>
<comment type="caution">
    <text evidence="1">The sequence shown here is derived from an EMBL/GenBank/DDBJ whole genome shotgun (WGS) entry which is preliminary data.</text>
</comment>
<gene>
    <name evidence="1" type="ORF">Ate02nite_51550</name>
</gene>
<dbReference type="Proteomes" id="UP000623608">
    <property type="component" value="Unassembled WGS sequence"/>
</dbReference>
<dbReference type="AlphaFoldDB" id="A0A919NQJ4"/>
<evidence type="ECO:0000313" key="2">
    <source>
        <dbReference type="Proteomes" id="UP000623608"/>
    </source>
</evidence>
<keyword evidence="2" id="KW-1185">Reference proteome</keyword>
<reference evidence="1" key="1">
    <citation type="submission" date="2021-01" db="EMBL/GenBank/DDBJ databases">
        <title>Whole genome shotgun sequence of Actinoplanes tereljensis NBRC 105297.</title>
        <authorList>
            <person name="Komaki H."/>
            <person name="Tamura T."/>
        </authorList>
    </citation>
    <scope>NUCLEOTIDE SEQUENCE</scope>
    <source>
        <strain evidence="1">NBRC 105297</strain>
    </source>
</reference>
<protein>
    <submittedName>
        <fullName evidence="1">Uncharacterized protein</fullName>
    </submittedName>
</protein>
<name>A0A919NQJ4_9ACTN</name>
<organism evidence="1 2">
    <name type="scientific">Paractinoplanes tereljensis</name>
    <dbReference type="NCBI Taxonomy" id="571912"/>
    <lineage>
        <taxon>Bacteria</taxon>
        <taxon>Bacillati</taxon>
        <taxon>Actinomycetota</taxon>
        <taxon>Actinomycetes</taxon>
        <taxon>Micromonosporales</taxon>
        <taxon>Micromonosporaceae</taxon>
        <taxon>Paractinoplanes</taxon>
    </lineage>
</organism>
<accession>A0A919NQJ4</accession>
<dbReference type="EMBL" id="BOMY01000034">
    <property type="protein sequence ID" value="GIF22425.1"/>
    <property type="molecule type" value="Genomic_DNA"/>
</dbReference>
<evidence type="ECO:0000313" key="1">
    <source>
        <dbReference type="EMBL" id="GIF22425.1"/>
    </source>
</evidence>
<proteinExistence type="predicted"/>